<dbReference type="OMA" id="GAQAYPK"/>
<accession>A0A401S0Z6</accession>
<comment type="caution">
    <text evidence="6">The sequence shown here is derived from an EMBL/GenBank/DDBJ whole genome shotgun (WGS) entry which is preliminary data.</text>
</comment>
<dbReference type="SMART" id="SM00184">
    <property type="entry name" value="RING"/>
    <property type="match status" value="1"/>
</dbReference>
<dbReference type="FunFam" id="3.50.30.30:FF:000031">
    <property type="entry name" value="RING finger protein 215"/>
    <property type="match status" value="1"/>
</dbReference>
<reference evidence="6 7" key="1">
    <citation type="journal article" date="2018" name="Nat. Ecol. Evol.">
        <title>Shark genomes provide insights into elasmobranch evolution and the origin of vertebrates.</title>
        <authorList>
            <person name="Hara Y"/>
            <person name="Yamaguchi K"/>
            <person name="Onimaru K"/>
            <person name="Kadota M"/>
            <person name="Koyanagi M"/>
            <person name="Keeley SD"/>
            <person name="Tatsumi K"/>
            <person name="Tanaka K"/>
            <person name="Motone F"/>
            <person name="Kageyama Y"/>
            <person name="Nozu R"/>
            <person name="Adachi N"/>
            <person name="Nishimura O"/>
            <person name="Nakagawa R"/>
            <person name="Tanegashima C"/>
            <person name="Kiyatake I"/>
            <person name="Matsumoto R"/>
            <person name="Murakumo K"/>
            <person name="Nishida K"/>
            <person name="Terakita A"/>
            <person name="Kuratani S"/>
            <person name="Sato K"/>
            <person name="Hyodo S Kuraku.S."/>
        </authorList>
    </citation>
    <scope>NUCLEOTIDE SEQUENCE [LARGE SCALE GENOMIC DNA]</scope>
</reference>
<dbReference type="CDD" id="cd16670">
    <property type="entry name" value="RING-H2_RNF215"/>
    <property type="match status" value="1"/>
</dbReference>
<dbReference type="GO" id="GO:0008270">
    <property type="term" value="F:zinc ion binding"/>
    <property type="evidence" value="ECO:0007669"/>
    <property type="project" value="UniProtKB-KW"/>
</dbReference>
<dbReference type="OrthoDB" id="8062037at2759"/>
<dbReference type="InterPro" id="IPR001841">
    <property type="entry name" value="Znf_RING"/>
</dbReference>
<keyword evidence="2 4" id="KW-0863">Zinc-finger</keyword>
<proteinExistence type="predicted"/>
<dbReference type="PROSITE" id="PS50089">
    <property type="entry name" value="ZF_RING_2"/>
    <property type="match status" value="1"/>
</dbReference>
<dbReference type="Pfam" id="PF13639">
    <property type="entry name" value="zf-RING_2"/>
    <property type="match status" value="1"/>
</dbReference>
<dbReference type="InterPro" id="IPR051073">
    <property type="entry name" value="ZNRF3_Arkadia_E3_ligases"/>
</dbReference>
<dbReference type="PANTHER" id="PTHR16200">
    <property type="entry name" value="RING ZINC FINGER"/>
    <property type="match status" value="1"/>
</dbReference>
<keyword evidence="7" id="KW-1185">Reference proteome</keyword>
<evidence type="ECO:0000313" key="7">
    <source>
        <dbReference type="Proteomes" id="UP000287033"/>
    </source>
</evidence>
<keyword evidence="3" id="KW-0862">Zinc</keyword>
<feature type="domain" description="RING-type" evidence="5">
    <location>
        <begin position="324"/>
        <end position="365"/>
    </location>
</feature>
<dbReference type="STRING" id="137246.A0A401S0Z6"/>
<dbReference type="Gene3D" id="3.30.40.10">
    <property type="entry name" value="Zinc/RING finger domain, C3HC4 (zinc finger)"/>
    <property type="match status" value="1"/>
</dbReference>
<dbReference type="SUPFAM" id="SSF57850">
    <property type="entry name" value="RING/U-box"/>
    <property type="match status" value="1"/>
</dbReference>
<evidence type="ECO:0000313" key="6">
    <source>
        <dbReference type="EMBL" id="GCC24056.1"/>
    </source>
</evidence>
<sequence>MAAVAVCWRRLGFYSLLAGYFFRWCAVAAEKVASVDVFLMDSRTGWSAEFGFKSGSSYRLQGTVLALGSGSDSPGQGNQGLRAFPKHNQDSLEGSLILVKDEQLDIRPDTGEKWIGVVPVDEEQVEGKGNNKQESFAAAVVSKMKRALVLGASAFLILVLNQNAFTEIDISQVLSKPVVIMQSSENVTKLLGALLSGLRASAKITFKSIIQDNLGVTLTLWSTCGRSRGGLYGEWQGVICTGENSSQVQKYLQQLWNTILLVGLILCTGVIVQAQWQYRHHEPSTEEMEMGLKQQILKQLSALKTRKYYPNKRWKTQLQELESCAVCLEEFHKNQCLRVLPCLHEFHRDCVDPWLLLQQTCPLCKRHVLGDLCENS</sequence>
<evidence type="ECO:0000259" key="5">
    <source>
        <dbReference type="PROSITE" id="PS50089"/>
    </source>
</evidence>
<organism evidence="6 7">
    <name type="scientific">Chiloscyllium punctatum</name>
    <name type="common">Brownbanded bambooshark</name>
    <name type="synonym">Hemiscyllium punctatum</name>
    <dbReference type="NCBI Taxonomy" id="137246"/>
    <lineage>
        <taxon>Eukaryota</taxon>
        <taxon>Metazoa</taxon>
        <taxon>Chordata</taxon>
        <taxon>Craniata</taxon>
        <taxon>Vertebrata</taxon>
        <taxon>Chondrichthyes</taxon>
        <taxon>Elasmobranchii</taxon>
        <taxon>Galeomorphii</taxon>
        <taxon>Galeoidea</taxon>
        <taxon>Orectolobiformes</taxon>
        <taxon>Hemiscylliidae</taxon>
        <taxon>Chiloscyllium</taxon>
    </lineage>
</organism>
<protein>
    <recommendedName>
        <fullName evidence="5">RING-type domain-containing protein</fullName>
    </recommendedName>
</protein>
<dbReference type="Gene3D" id="3.50.30.30">
    <property type="match status" value="1"/>
</dbReference>
<name>A0A401S0Z6_CHIPU</name>
<keyword evidence="1" id="KW-0479">Metal-binding</keyword>
<dbReference type="Proteomes" id="UP000287033">
    <property type="component" value="Unassembled WGS sequence"/>
</dbReference>
<dbReference type="AlphaFoldDB" id="A0A401S0Z6"/>
<dbReference type="EMBL" id="BEZZ01000045">
    <property type="protein sequence ID" value="GCC24056.1"/>
    <property type="molecule type" value="Genomic_DNA"/>
</dbReference>
<gene>
    <name evidence="6" type="ORF">chiPu_0002455</name>
</gene>
<evidence type="ECO:0000256" key="2">
    <source>
        <dbReference type="ARBA" id="ARBA00022771"/>
    </source>
</evidence>
<evidence type="ECO:0000256" key="4">
    <source>
        <dbReference type="PROSITE-ProRule" id="PRU00175"/>
    </source>
</evidence>
<evidence type="ECO:0000256" key="1">
    <source>
        <dbReference type="ARBA" id="ARBA00022723"/>
    </source>
</evidence>
<dbReference type="InterPro" id="IPR013083">
    <property type="entry name" value="Znf_RING/FYVE/PHD"/>
</dbReference>
<evidence type="ECO:0000256" key="3">
    <source>
        <dbReference type="ARBA" id="ARBA00022833"/>
    </source>
</evidence>